<name>M7XQ93_RHOT1</name>
<sequence>MAPVAIDSSALPPVDALADAHPLKAANRFKQSLNGLSDKPLERTYRGNKEGTIHLEGIPEFDDLYAKRQWVKEHLAAAFQYWGKLGYGEGLSGHITVRDPVWPDHYWMNPIAVHFSSITVSKLCLVTPEGYVHPDGAQLPINTAGFHIRALLPRSCHLTRPTNLRSLPADSAIHKARPELQAAAHCHSLYGKAWSVFGKPIDILTQDACLFHDNQAVYKNFGGIVLAPEEGKNIAETLGPKNKVAILQNHGLLTTGMTVGEAVYYFSALDRLCKVQLLAEAACANGLEKKVIDDEDASFTAATLQNPENVYVNWKPEYELLVEERGHIWMK</sequence>
<dbReference type="SUPFAM" id="SSF53639">
    <property type="entry name" value="AraD/HMP-PK domain-like"/>
    <property type="match status" value="1"/>
</dbReference>
<organism evidence="2 3">
    <name type="scientific">Rhodotorula toruloides (strain NP11)</name>
    <name type="common">Yeast</name>
    <name type="synonym">Rhodosporidium toruloides</name>
    <dbReference type="NCBI Taxonomy" id="1130832"/>
    <lineage>
        <taxon>Eukaryota</taxon>
        <taxon>Fungi</taxon>
        <taxon>Dikarya</taxon>
        <taxon>Basidiomycota</taxon>
        <taxon>Pucciniomycotina</taxon>
        <taxon>Microbotryomycetes</taxon>
        <taxon>Sporidiobolales</taxon>
        <taxon>Sporidiobolaceae</taxon>
        <taxon>Rhodotorula</taxon>
    </lineage>
</organism>
<evidence type="ECO:0000313" key="2">
    <source>
        <dbReference type="EMBL" id="EMS22373.1"/>
    </source>
</evidence>
<dbReference type="Proteomes" id="UP000016926">
    <property type="component" value="Unassembled WGS sequence"/>
</dbReference>
<dbReference type="eggNOG" id="KOG3699">
    <property type="taxonomic scope" value="Eukaryota"/>
</dbReference>
<dbReference type="GeneID" id="27364665"/>
<reference evidence="2 3" key="1">
    <citation type="journal article" date="2012" name="Nat. Commun.">
        <title>A multi-omic map of the lipid-producing yeast Rhodosporidium toruloides.</title>
        <authorList>
            <person name="Zhu Z."/>
            <person name="Zhang S."/>
            <person name="Liu H."/>
            <person name="Shen H."/>
            <person name="Lin X."/>
            <person name="Yang F."/>
            <person name="Zhou Y.J."/>
            <person name="Jin G."/>
            <person name="Ye M."/>
            <person name="Zou H."/>
            <person name="Zou H."/>
            <person name="Zhao Z.K."/>
        </authorList>
    </citation>
    <scope>NUCLEOTIDE SEQUENCE [LARGE SCALE GENOMIC DNA]</scope>
    <source>
        <strain evidence="2 3">NP11</strain>
    </source>
</reference>
<dbReference type="Pfam" id="PF00596">
    <property type="entry name" value="Aldolase_II"/>
    <property type="match status" value="1"/>
</dbReference>
<dbReference type="GO" id="GO:0051015">
    <property type="term" value="F:actin filament binding"/>
    <property type="evidence" value="ECO:0007669"/>
    <property type="project" value="TreeGrafter"/>
</dbReference>
<dbReference type="AlphaFoldDB" id="M7XQ93"/>
<dbReference type="HOGENOM" id="CLU_006033_1_2_1"/>
<dbReference type="InterPro" id="IPR036409">
    <property type="entry name" value="Aldolase_II/adducin_N_sf"/>
</dbReference>
<protein>
    <submittedName>
        <fullName evidence="2">Class II aldolase/adducin domain containing protein</fullName>
    </submittedName>
</protein>
<dbReference type="EMBL" id="KB722651">
    <property type="protein sequence ID" value="EMS22373.1"/>
    <property type="molecule type" value="Genomic_DNA"/>
</dbReference>
<dbReference type="PANTHER" id="PTHR10672:SF25">
    <property type="entry name" value="MEIOTICALLY UP-REGULATED GENE 14 PROTEIN"/>
    <property type="match status" value="1"/>
</dbReference>
<gene>
    <name evidence="2" type="ORF">RHTO_00652</name>
</gene>
<proteinExistence type="predicted"/>
<accession>M7XQ93</accession>
<dbReference type="InterPro" id="IPR051017">
    <property type="entry name" value="Aldolase-II_Adducin_sf"/>
</dbReference>
<dbReference type="PANTHER" id="PTHR10672">
    <property type="entry name" value="ADDUCIN"/>
    <property type="match status" value="1"/>
</dbReference>
<dbReference type="FunFam" id="3.40.225.10:FF:000009">
    <property type="entry name" value="Class II aldolase/adducin N-terminal"/>
    <property type="match status" value="1"/>
</dbReference>
<dbReference type="OrthoDB" id="3238794at2759"/>
<dbReference type="GO" id="GO:0005856">
    <property type="term" value="C:cytoskeleton"/>
    <property type="evidence" value="ECO:0007669"/>
    <property type="project" value="TreeGrafter"/>
</dbReference>
<feature type="domain" description="Class II aldolase/adducin N-terminal" evidence="1">
    <location>
        <begin position="73"/>
        <end position="277"/>
    </location>
</feature>
<evidence type="ECO:0000259" key="1">
    <source>
        <dbReference type="SMART" id="SM01007"/>
    </source>
</evidence>
<dbReference type="InterPro" id="IPR001303">
    <property type="entry name" value="Aldolase_II/adducin_N"/>
</dbReference>
<dbReference type="SMART" id="SM01007">
    <property type="entry name" value="Aldolase_II"/>
    <property type="match status" value="1"/>
</dbReference>
<dbReference type="RefSeq" id="XP_016273492.1">
    <property type="nucleotide sequence ID" value="XM_016414336.1"/>
</dbReference>
<dbReference type="Gene3D" id="3.40.225.10">
    <property type="entry name" value="Class II aldolase/adducin N-terminal domain"/>
    <property type="match status" value="1"/>
</dbReference>
<evidence type="ECO:0000313" key="3">
    <source>
        <dbReference type="Proteomes" id="UP000016926"/>
    </source>
</evidence>
<keyword evidence="3" id="KW-1185">Reference proteome</keyword>